<dbReference type="AlphaFoldDB" id="A0A915KDQ9"/>
<name>A0A915KDQ9_ROMCU</name>
<evidence type="ECO:0000256" key="1">
    <source>
        <dbReference type="SAM" id="MobiDB-lite"/>
    </source>
</evidence>
<keyword evidence="2" id="KW-1185">Reference proteome</keyword>
<organism evidence="2 3">
    <name type="scientific">Romanomermis culicivorax</name>
    <name type="common">Nematode worm</name>
    <dbReference type="NCBI Taxonomy" id="13658"/>
    <lineage>
        <taxon>Eukaryota</taxon>
        <taxon>Metazoa</taxon>
        <taxon>Ecdysozoa</taxon>
        <taxon>Nematoda</taxon>
        <taxon>Enoplea</taxon>
        <taxon>Dorylaimia</taxon>
        <taxon>Mermithida</taxon>
        <taxon>Mermithoidea</taxon>
        <taxon>Mermithidae</taxon>
        <taxon>Romanomermis</taxon>
    </lineage>
</organism>
<dbReference type="WBParaSite" id="nRc.2.0.1.t36847-RA">
    <property type="protein sequence ID" value="nRc.2.0.1.t36847-RA"/>
    <property type="gene ID" value="nRc.2.0.1.g36847"/>
</dbReference>
<reference evidence="3" key="1">
    <citation type="submission" date="2022-11" db="UniProtKB">
        <authorList>
            <consortium name="WormBaseParasite"/>
        </authorList>
    </citation>
    <scope>IDENTIFICATION</scope>
</reference>
<dbReference type="Proteomes" id="UP000887565">
    <property type="component" value="Unplaced"/>
</dbReference>
<protein>
    <submittedName>
        <fullName evidence="3">Uncharacterized protein</fullName>
    </submittedName>
</protein>
<feature type="region of interest" description="Disordered" evidence="1">
    <location>
        <begin position="319"/>
        <end position="345"/>
    </location>
</feature>
<accession>A0A915KDQ9</accession>
<feature type="compositionally biased region" description="Basic and acidic residues" evidence="1">
    <location>
        <begin position="329"/>
        <end position="340"/>
    </location>
</feature>
<proteinExistence type="predicted"/>
<evidence type="ECO:0000313" key="2">
    <source>
        <dbReference type="Proteomes" id="UP000887565"/>
    </source>
</evidence>
<sequence>MKMKKERNEGSMKRIIVILERTMIRLKRTFFVISSRLMSTESNLKTLHSATQKDEILSYLYVSQTRIPFTVEPDIDFRQLFADHLQRLRFNLKNRSPLLTASFLKDENYLDDLIKTYNEILVPNLRRRYEIREILSKKNANVDPLIIEKLKSELINILAILKENRSTILDCLRLPNFFDEKSTPLGNRNEILDENRPKKEKSCRHMDFLTKKNLIRIDSDPQRLYLLNGMVEFSEILANFLRKNFHNSGCRMMALPHFVRSFAIECLGVTVALGQVGHGRTFVPAGVFMKLTNYLENPEKSAGTHYNTSIQQEHHFNDPETHKLAPNRENNRSDQSKDAETDFSPPHLTGNSIYSYLSLFVVKRFSFRTNFPLKFYSVATSYKFGDLSKSFHPDFSPLNTSLQRPILSFYILARHRRELTDCRTEFLGKIADIFGPEKLNLNFKLENSASENLKFAEFARWNFCDVDDGNGGCGDSLAFLVDYDDFLCRRLKTSYEVESSGGDSAKSAPLYSMYGELDLYNVMASFIDLNFNLNDDLDLNMIKNRLKF</sequence>
<evidence type="ECO:0000313" key="3">
    <source>
        <dbReference type="WBParaSite" id="nRc.2.0.1.t36847-RA"/>
    </source>
</evidence>